<feature type="repeat" description="WD" evidence="3">
    <location>
        <begin position="365"/>
        <end position="399"/>
    </location>
</feature>
<feature type="repeat" description="WD" evidence="3">
    <location>
        <begin position="299"/>
        <end position="347"/>
    </location>
</feature>
<dbReference type="PROSITE" id="PS50294">
    <property type="entry name" value="WD_REPEATS_REGION"/>
    <property type="match status" value="3"/>
</dbReference>
<dbReference type="Pfam" id="PF00400">
    <property type="entry name" value="WD40"/>
    <property type="match status" value="6"/>
</dbReference>
<gene>
    <name evidence="4" type="ORF">RFI_07394</name>
</gene>
<dbReference type="InterPro" id="IPR019775">
    <property type="entry name" value="WD40_repeat_CS"/>
</dbReference>
<feature type="repeat" description="WD" evidence="3">
    <location>
        <begin position="272"/>
        <end position="298"/>
    </location>
</feature>
<evidence type="ECO:0000313" key="5">
    <source>
        <dbReference type="Proteomes" id="UP000023152"/>
    </source>
</evidence>
<comment type="caution">
    <text evidence="4">The sequence shown here is derived from an EMBL/GenBank/DDBJ whole genome shotgun (WGS) entry which is preliminary data.</text>
</comment>
<accession>X6NWR0</accession>
<dbReference type="InterPro" id="IPR015943">
    <property type="entry name" value="WD40/YVTN_repeat-like_dom_sf"/>
</dbReference>
<dbReference type="CDD" id="cd00200">
    <property type="entry name" value="WD40"/>
    <property type="match status" value="1"/>
</dbReference>
<dbReference type="Proteomes" id="UP000023152">
    <property type="component" value="Unassembled WGS sequence"/>
</dbReference>
<reference evidence="4 5" key="1">
    <citation type="journal article" date="2013" name="Curr. Biol.">
        <title>The Genome of the Foraminiferan Reticulomyxa filosa.</title>
        <authorList>
            <person name="Glockner G."/>
            <person name="Hulsmann N."/>
            <person name="Schleicher M."/>
            <person name="Noegel A.A."/>
            <person name="Eichinger L."/>
            <person name="Gallinger C."/>
            <person name="Pawlowski J."/>
            <person name="Sierra R."/>
            <person name="Euteneuer U."/>
            <person name="Pillet L."/>
            <person name="Moustafa A."/>
            <person name="Platzer M."/>
            <person name="Groth M."/>
            <person name="Szafranski K."/>
            <person name="Schliwa M."/>
        </authorList>
    </citation>
    <scope>NUCLEOTIDE SEQUENCE [LARGE SCALE GENOMIC DNA]</scope>
</reference>
<protein>
    <submittedName>
        <fullName evidence="4">WD repeat-containing protein</fullName>
    </submittedName>
</protein>
<dbReference type="SUPFAM" id="SSF50978">
    <property type="entry name" value="WD40 repeat-like"/>
    <property type="match status" value="1"/>
</dbReference>
<dbReference type="InterPro" id="IPR020472">
    <property type="entry name" value="WD40_PAC1"/>
</dbReference>
<keyword evidence="5" id="KW-1185">Reference proteome</keyword>
<dbReference type="InterPro" id="IPR036322">
    <property type="entry name" value="WD40_repeat_dom_sf"/>
</dbReference>
<dbReference type="SMART" id="SM00320">
    <property type="entry name" value="WD40"/>
    <property type="match status" value="7"/>
</dbReference>
<feature type="repeat" description="WD" evidence="3">
    <location>
        <begin position="100"/>
        <end position="143"/>
    </location>
</feature>
<dbReference type="InterPro" id="IPR001680">
    <property type="entry name" value="WD40_rpt"/>
</dbReference>
<dbReference type="EMBL" id="ASPP01005876">
    <property type="protein sequence ID" value="ETO29727.1"/>
    <property type="molecule type" value="Genomic_DNA"/>
</dbReference>
<name>X6NWR0_RETFI</name>
<dbReference type="PANTHER" id="PTHR19848:SF8">
    <property type="entry name" value="F-BOX AND WD REPEAT DOMAIN CONTAINING 7"/>
    <property type="match status" value="1"/>
</dbReference>
<evidence type="ECO:0000256" key="3">
    <source>
        <dbReference type="PROSITE-ProRule" id="PRU00221"/>
    </source>
</evidence>
<organism evidence="4 5">
    <name type="scientific">Reticulomyxa filosa</name>
    <dbReference type="NCBI Taxonomy" id="46433"/>
    <lineage>
        <taxon>Eukaryota</taxon>
        <taxon>Sar</taxon>
        <taxon>Rhizaria</taxon>
        <taxon>Retaria</taxon>
        <taxon>Foraminifera</taxon>
        <taxon>Monothalamids</taxon>
        <taxon>Reticulomyxidae</taxon>
        <taxon>Reticulomyxa</taxon>
    </lineage>
</organism>
<dbReference type="PROSITE" id="PS50082">
    <property type="entry name" value="WD_REPEATS_2"/>
    <property type="match status" value="5"/>
</dbReference>
<keyword evidence="1 3" id="KW-0853">WD repeat</keyword>
<dbReference type="AlphaFoldDB" id="X6NWR0"/>
<dbReference type="PANTHER" id="PTHR19848">
    <property type="entry name" value="WD40 REPEAT PROTEIN"/>
    <property type="match status" value="1"/>
</dbReference>
<feature type="repeat" description="WD" evidence="3">
    <location>
        <begin position="192"/>
        <end position="235"/>
    </location>
</feature>
<keyword evidence="2" id="KW-0677">Repeat</keyword>
<proteinExistence type="predicted"/>
<dbReference type="PRINTS" id="PR00320">
    <property type="entry name" value="GPROTEINBRPT"/>
</dbReference>
<evidence type="ECO:0000256" key="1">
    <source>
        <dbReference type="ARBA" id="ARBA00022574"/>
    </source>
</evidence>
<evidence type="ECO:0000313" key="4">
    <source>
        <dbReference type="EMBL" id="ETO29727.1"/>
    </source>
</evidence>
<dbReference type="Gene3D" id="2.130.10.10">
    <property type="entry name" value="YVTN repeat-like/Quinoprotein amine dehydrogenase"/>
    <property type="match status" value="2"/>
</dbReference>
<evidence type="ECO:0000256" key="2">
    <source>
        <dbReference type="ARBA" id="ARBA00022737"/>
    </source>
</evidence>
<dbReference type="PROSITE" id="PS00678">
    <property type="entry name" value="WD_REPEATS_1"/>
    <property type="match status" value="4"/>
</dbReference>
<sequence>MQKLTKNILHHSHHRIEAQEKTAEVGKMGNPISKPVSSIRQSVINLSTEEETEIIIKYWVRISNIKLGWIYDFDRLVVKYATNFFVFEVFRSSSKLIKTFTGHTSWVNSIDYSTFDCGQFICSGSDDKTVCVWDVETNKQIQSFNGHSDYVYCVKFSQYHHYNNCRSVICCLSLGKTIRFWDVKHNKQLQICNDHTDCVCGMEFSSFSNGRYLCSGSFDNTIRLWDMETSKSLHVFSGHTRAVRCVDISPLQSNSSNKNDNNKSGIGAIGGNGYTICSGSYDKTICIWDIETTKQSITFKGHENWIASVKYGSNELGISNCANTILSGSFDNSVRLWDIRSGQQIQVFNRHDGYVYAVEYSSFVVNNIEVGDSTNVVCSGSSDNTVRFWDIRSNKNELYVIKGNNEEDNGILCLKFLQFKQNRKGSNDNGRGINLCYGSSKGSIYIWG</sequence>